<evidence type="ECO:0000313" key="18">
    <source>
        <dbReference type="EMBL" id="GHF77948.1"/>
    </source>
</evidence>
<reference evidence="18" key="2">
    <citation type="submission" date="2020-09" db="EMBL/GenBank/DDBJ databases">
        <authorList>
            <person name="Sun Q."/>
            <person name="Kim S."/>
        </authorList>
    </citation>
    <scope>NUCLEOTIDE SEQUENCE</scope>
    <source>
        <strain evidence="18">KCTC 42731</strain>
    </source>
</reference>
<feature type="region of interest" description="Disordered" evidence="14">
    <location>
        <begin position="259"/>
        <end position="281"/>
    </location>
</feature>
<dbReference type="InterPro" id="IPR036942">
    <property type="entry name" value="Beta-barrel_TonB_sf"/>
</dbReference>
<sequence>MPNKLLDVVMKFNLLFLAIISGVTSSHASAETGADTKIRIGEIIEVTGHSKKQLSPEVVGSVDVIGRDQLENEHVNITMDLFKKVPGVYFSRFNQGVVSADIAIRGFNGEGSLPHTKLLIDGVPSNLHNGLSEMDALFPLEISQVEVVKGTNDPRYGLHNLAGNYHMTSRRDVDVNQVELLLGSFNTKEAQAYVSRESGDFSQHYFAGVRQTDGYRDQAELDKHTFSGKWFYQASENTEIGVIARYFNYDAQAPGYLTREEARKNPEQSAEYASDDEGTKTTKHLSLHVDHNFSDDNALSLKIYRQQFERERFVRFTASASQQERQEDEKQWGVIVQHGYQINDEWLMQSGFDYHAQDNRHQRFKTVNKKRTAATRDHDFEFINYGAFTQIEHKFSDKLTWIAGVRADKFDGDFVDVISTSKRDIHDYDVIVQPKFSVIAEPNEQVTFFANWGESFQTGIGKGAYAAPGTNFDVSKNTGWEFGTKWQPTSELTLRLSSWQQDASDELVMKTDGSGDFGNIGETERKGWDFAFQWSATKNTYVWGSYTDQQAKLTEPGGNQQLQKGSWLRSVPDYTASFGIDHYLTSNLKGSVYGSYQGNSHISDTNTYGKFGQYSLIDLALDYQADWGNIGLRISNLFDRYYEYVYLLGEEAIYSPGDGRAINVSWSYQF</sequence>
<evidence type="ECO:0000256" key="4">
    <source>
        <dbReference type="ARBA" id="ARBA00022496"/>
    </source>
</evidence>
<dbReference type="AlphaFoldDB" id="A0A919BA41"/>
<dbReference type="SUPFAM" id="SSF56935">
    <property type="entry name" value="Porins"/>
    <property type="match status" value="1"/>
</dbReference>
<accession>A0A919BA41</accession>
<dbReference type="GO" id="GO:0015344">
    <property type="term" value="F:siderophore uptake transmembrane transporter activity"/>
    <property type="evidence" value="ECO:0007669"/>
    <property type="project" value="TreeGrafter"/>
</dbReference>
<dbReference type="PROSITE" id="PS52016">
    <property type="entry name" value="TONB_DEPENDENT_REC_3"/>
    <property type="match status" value="1"/>
</dbReference>
<evidence type="ECO:0000256" key="15">
    <source>
        <dbReference type="SAM" id="SignalP"/>
    </source>
</evidence>
<evidence type="ECO:0000256" key="13">
    <source>
        <dbReference type="RuleBase" id="RU003357"/>
    </source>
</evidence>
<evidence type="ECO:0000256" key="14">
    <source>
        <dbReference type="SAM" id="MobiDB-lite"/>
    </source>
</evidence>
<evidence type="ECO:0000256" key="5">
    <source>
        <dbReference type="ARBA" id="ARBA00022692"/>
    </source>
</evidence>
<keyword evidence="19" id="KW-1185">Reference proteome</keyword>
<gene>
    <name evidence="18" type="ORF">GCM10017161_01220</name>
</gene>
<organism evidence="18 19">
    <name type="scientific">Thalassotalea marina</name>
    <dbReference type="NCBI Taxonomy" id="1673741"/>
    <lineage>
        <taxon>Bacteria</taxon>
        <taxon>Pseudomonadati</taxon>
        <taxon>Pseudomonadota</taxon>
        <taxon>Gammaproteobacteria</taxon>
        <taxon>Alteromonadales</taxon>
        <taxon>Colwelliaceae</taxon>
        <taxon>Thalassotalea</taxon>
    </lineage>
</organism>
<evidence type="ECO:0000256" key="8">
    <source>
        <dbReference type="ARBA" id="ARBA00023065"/>
    </source>
</evidence>
<evidence type="ECO:0000256" key="1">
    <source>
        <dbReference type="ARBA" id="ARBA00004571"/>
    </source>
</evidence>
<comment type="caution">
    <text evidence="18">The sequence shown here is derived from an EMBL/GenBank/DDBJ whole genome shotgun (WGS) entry which is preliminary data.</text>
</comment>
<dbReference type="Pfam" id="PF00593">
    <property type="entry name" value="TonB_dep_Rec_b-barrel"/>
    <property type="match status" value="1"/>
</dbReference>
<keyword evidence="10 12" id="KW-0472">Membrane</keyword>
<keyword evidence="11 12" id="KW-0998">Cell outer membrane</keyword>
<reference evidence="18" key="1">
    <citation type="journal article" date="2014" name="Int. J. Syst. Evol. Microbiol.">
        <title>Complete genome sequence of Corynebacterium casei LMG S-19264T (=DSM 44701T), isolated from a smear-ripened cheese.</title>
        <authorList>
            <consortium name="US DOE Joint Genome Institute (JGI-PGF)"/>
            <person name="Walter F."/>
            <person name="Albersmeier A."/>
            <person name="Kalinowski J."/>
            <person name="Ruckert C."/>
        </authorList>
    </citation>
    <scope>NUCLEOTIDE SEQUENCE</scope>
    <source>
        <strain evidence="18">KCTC 42731</strain>
    </source>
</reference>
<dbReference type="CDD" id="cd01347">
    <property type="entry name" value="ligand_gated_channel"/>
    <property type="match status" value="1"/>
</dbReference>
<keyword evidence="6 15" id="KW-0732">Signal</keyword>
<evidence type="ECO:0000256" key="9">
    <source>
        <dbReference type="ARBA" id="ARBA00023077"/>
    </source>
</evidence>
<evidence type="ECO:0000256" key="12">
    <source>
        <dbReference type="PROSITE-ProRule" id="PRU01360"/>
    </source>
</evidence>
<proteinExistence type="inferred from homology"/>
<dbReference type="InterPro" id="IPR012910">
    <property type="entry name" value="Plug_dom"/>
</dbReference>
<keyword evidence="8" id="KW-0406">Ion transport</keyword>
<keyword evidence="7" id="KW-0408">Iron</keyword>
<keyword evidence="4" id="KW-0410">Iron transport</keyword>
<keyword evidence="9 13" id="KW-0798">TonB box</keyword>
<dbReference type="Gene3D" id="2.170.130.10">
    <property type="entry name" value="TonB-dependent receptor, plug domain"/>
    <property type="match status" value="1"/>
</dbReference>
<keyword evidence="5 12" id="KW-0812">Transmembrane</keyword>
<feature type="signal peptide" evidence="15">
    <location>
        <begin position="1"/>
        <end position="30"/>
    </location>
</feature>
<dbReference type="InterPro" id="IPR037066">
    <property type="entry name" value="Plug_dom_sf"/>
</dbReference>
<feature type="domain" description="TonB-dependent receptor-like beta-barrel" evidence="16">
    <location>
        <begin position="246"/>
        <end position="637"/>
    </location>
</feature>
<feature type="chain" id="PRO_5037111941" evidence="15">
    <location>
        <begin position="31"/>
        <end position="670"/>
    </location>
</feature>
<comment type="subcellular location">
    <subcellularLocation>
        <location evidence="1 12">Cell outer membrane</location>
        <topology evidence="1 12">Multi-pass membrane protein</topology>
    </subcellularLocation>
</comment>
<dbReference type="GO" id="GO:0009279">
    <property type="term" value="C:cell outer membrane"/>
    <property type="evidence" value="ECO:0007669"/>
    <property type="project" value="UniProtKB-SubCell"/>
</dbReference>
<evidence type="ECO:0000256" key="2">
    <source>
        <dbReference type="ARBA" id="ARBA00022448"/>
    </source>
</evidence>
<protein>
    <submittedName>
        <fullName evidence="18">TonB-dependent receptor</fullName>
    </submittedName>
</protein>
<evidence type="ECO:0000256" key="11">
    <source>
        <dbReference type="ARBA" id="ARBA00023237"/>
    </source>
</evidence>
<evidence type="ECO:0000256" key="6">
    <source>
        <dbReference type="ARBA" id="ARBA00022729"/>
    </source>
</evidence>
<dbReference type="Proteomes" id="UP000623842">
    <property type="component" value="Unassembled WGS sequence"/>
</dbReference>
<comment type="similarity">
    <text evidence="12 13">Belongs to the TonB-dependent receptor family.</text>
</comment>
<keyword evidence="2 12" id="KW-0813">Transport</keyword>
<dbReference type="PANTHER" id="PTHR32552:SF68">
    <property type="entry name" value="FERRICHROME OUTER MEMBRANE TRANSPORTER_PHAGE RECEPTOR"/>
    <property type="match status" value="1"/>
</dbReference>
<dbReference type="Pfam" id="PF07715">
    <property type="entry name" value="Plug"/>
    <property type="match status" value="1"/>
</dbReference>
<evidence type="ECO:0000259" key="17">
    <source>
        <dbReference type="Pfam" id="PF07715"/>
    </source>
</evidence>
<evidence type="ECO:0000256" key="7">
    <source>
        <dbReference type="ARBA" id="ARBA00023004"/>
    </source>
</evidence>
<dbReference type="InterPro" id="IPR000531">
    <property type="entry name" value="Beta-barrel_TonB"/>
</dbReference>
<name>A0A919BA41_9GAMM</name>
<dbReference type="Gene3D" id="2.40.170.20">
    <property type="entry name" value="TonB-dependent receptor, beta-barrel domain"/>
    <property type="match status" value="1"/>
</dbReference>
<keyword evidence="3 12" id="KW-1134">Transmembrane beta strand</keyword>
<evidence type="ECO:0000256" key="10">
    <source>
        <dbReference type="ARBA" id="ARBA00023136"/>
    </source>
</evidence>
<dbReference type="PANTHER" id="PTHR32552">
    <property type="entry name" value="FERRICHROME IRON RECEPTOR-RELATED"/>
    <property type="match status" value="1"/>
</dbReference>
<evidence type="ECO:0000313" key="19">
    <source>
        <dbReference type="Proteomes" id="UP000623842"/>
    </source>
</evidence>
<dbReference type="EMBL" id="BNCK01000001">
    <property type="protein sequence ID" value="GHF77948.1"/>
    <property type="molecule type" value="Genomic_DNA"/>
</dbReference>
<keyword evidence="18" id="KW-0675">Receptor</keyword>
<evidence type="ECO:0000256" key="3">
    <source>
        <dbReference type="ARBA" id="ARBA00022452"/>
    </source>
</evidence>
<evidence type="ECO:0000259" key="16">
    <source>
        <dbReference type="Pfam" id="PF00593"/>
    </source>
</evidence>
<feature type="domain" description="TonB-dependent receptor plug" evidence="17">
    <location>
        <begin position="58"/>
        <end position="163"/>
    </location>
</feature>
<dbReference type="InterPro" id="IPR039426">
    <property type="entry name" value="TonB-dep_rcpt-like"/>
</dbReference>